<dbReference type="GO" id="GO:0034236">
    <property type="term" value="F:protein kinase A catalytic subunit binding"/>
    <property type="evidence" value="ECO:0007669"/>
    <property type="project" value="TreeGrafter"/>
</dbReference>
<evidence type="ECO:0000259" key="1">
    <source>
        <dbReference type="PROSITE" id="PS50042"/>
    </source>
</evidence>
<sequence>MTPAELFEYFQENKICESLTRDDVEVMAQFLQEKTLKKGDIISDMGDIGDSMFFIVEGKVGFTATDGQDEAEIGQQGPGNLIGEMSFFDNVPRMMRMSAYSKKVKLLQLTRPMYQRLKVEHPYIAVNIIENAVVSLDRLIRALSNDVSQFEHYMKGFGRH</sequence>
<accession>A0A066ZY86</accession>
<dbReference type="InterPro" id="IPR014710">
    <property type="entry name" value="RmlC-like_jellyroll"/>
</dbReference>
<keyword evidence="3" id="KW-1185">Reference proteome</keyword>
<gene>
    <name evidence="2" type="ORF">EI16_01825</name>
</gene>
<dbReference type="Proteomes" id="UP000027341">
    <property type="component" value="Unassembled WGS sequence"/>
</dbReference>
<dbReference type="InterPro" id="IPR018490">
    <property type="entry name" value="cNMP-bd_dom_sf"/>
</dbReference>
<dbReference type="GO" id="GO:0030552">
    <property type="term" value="F:cAMP binding"/>
    <property type="evidence" value="ECO:0007669"/>
    <property type="project" value="TreeGrafter"/>
</dbReference>
<dbReference type="CDD" id="cd00038">
    <property type="entry name" value="CAP_ED"/>
    <property type="match status" value="1"/>
</dbReference>
<evidence type="ECO:0000313" key="3">
    <source>
        <dbReference type="Proteomes" id="UP000027341"/>
    </source>
</evidence>
<evidence type="ECO:0000313" key="2">
    <source>
        <dbReference type="EMBL" id="KDN95075.1"/>
    </source>
</evidence>
<dbReference type="GO" id="GO:0005829">
    <property type="term" value="C:cytosol"/>
    <property type="evidence" value="ECO:0007669"/>
    <property type="project" value="TreeGrafter"/>
</dbReference>
<dbReference type="AlphaFoldDB" id="A0A066ZY86"/>
<dbReference type="GO" id="GO:0005952">
    <property type="term" value="C:cAMP-dependent protein kinase complex"/>
    <property type="evidence" value="ECO:0007669"/>
    <property type="project" value="InterPro"/>
</dbReference>
<dbReference type="EMBL" id="JMIU01000001">
    <property type="protein sequence ID" value="KDN95075.1"/>
    <property type="molecule type" value="Genomic_DNA"/>
</dbReference>
<dbReference type="InterPro" id="IPR000595">
    <property type="entry name" value="cNMP-bd_dom"/>
</dbReference>
<dbReference type="PROSITE" id="PS50042">
    <property type="entry name" value="CNMP_BINDING_3"/>
    <property type="match status" value="1"/>
</dbReference>
<name>A0A066ZY86_HYDMR</name>
<protein>
    <submittedName>
        <fullName evidence="2">Cyclic nucleotide-binding protein</fullName>
    </submittedName>
</protein>
<dbReference type="SMART" id="SM00100">
    <property type="entry name" value="cNMP"/>
    <property type="match status" value="1"/>
</dbReference>
<dbReference type="GO" id="GO:0004862">
    <property type="term" value="F:cAMP-dependent protein kinase inhibitor activity"/>
    <property type="evidence" value="ECO:0007669"/>
    <property type="project" value="TreeGrafter"/>
</dbReference>
<proteinExistence type="predicted"/>
<dbReference type="InterPro" id="IPR050503">
    <property type="entry name" value="cAMP-dep_PK_reg_su-like"/>
</dbReference>
<dbReference type="STRING" id="28885.EI16_01825"/>
<dbReference type="Pfam" id="PF00027">
    <property type="entry name" value="cNMP_binding"/>
    <property type="match status" value="1"/>
</dbReference>
<dbReference type="PANTHER" id="PTHR11635:SF152">
    <property type="entry name" value="CAMP-DEPENDENT PROTEIN KINASE TYPE I REGULATORY SUBUNIT-RELATED"/>
    <property type="match status" value="1"/>
</dbReference>
<feature type="domain" description="Cyclic nucleotide-binding" evidence="1">
    <location>
        <begin position="15"/>
        <end position="117"/>
    </location>
</feature>
<dbReference type="PANTHER" id="PTHR11635">
    <property type="entry name" value="CAMP-DEPENDENT PROTEIN KINASE REGULATORY CHAIN"/>
    <property type="match status" value="1"/>
</dbReference>
<dbReference type="SUPFAM" id="SSF51206">
    <property type="entry name" value="cAMP-binding domain-like"/>
    <property type="match status" value="1"/>
</dbReference>
<reference evidence="2 3" key="1">
    <citation type="submission" date="2014-04" db="EMBL/GenBank/DDBJ databases">
        <title>Draft genome sequence of Hydrogenovibrio marinus MH-110, a model organism for aerobic H2 metabolism.</title>
        <authorList>
            <person name="Cha H.J."/>
            <person name="Jo B.H."/>
            <person name="Hwang B.H."/>
        </authorList>
    </citation>
    <scope>NUCLEOTIDE SEQUENCE [LARGE SCALE GENOMIC DNA]</scope>
    <source>
        <strain evidence="2 3">MH-110</strain>
    </source>
</reference>
<comment type="caution">
    <text evidence="2">The sequence shown here is derived from an EMBL/GenBank/DDBJ whole genome shotgun (WGS) entry which is preliminary data.</text>
</comment>
<organism evidence="2 3">
    <name type="scientific">Hydrogenovibrio marinus</name>
    <dbReference type="NCBI Taxonomy" id="28885"/>
    <lineage>
        <taxon>Bacteria</taxon>
        <taxon>Pseudomonadati</taxon>
        <taxon>Pseudomonadota</taxon>
        <taxon>Gammaproteobacteria</taxon>
        <taxon>Thiotrichales</taxon>
        <taxon>Piscirickettsiaceae</taxon>
        <taxon>Hydrogenovibrio</taxon>
    </lineage>
</organism>
<dbReference type="Gene3D" id="2.60.120.10">
    <property type="entry name" value="Jelly Rolls"/>
    <property type="match status" value="1"/>
</dbReference>